<evidence type="ECO:0000256" key="3">
    <source>
        <dbReference type="ARBA" id="ARBA00022692"/>
    </source>
</evidence>
<evidence type="ECO:0000256" key="2">
    <source>
        <dbReference type="ARBA" id="ARBA00022475"/>
    </source>
</evidence>
<feature type="transmembrane region" description="Helical" evidence="6">
    <location>
        <begin position="65"/>
        <end position="84"/>
    </location>
</feature>
<dbReference type="OrthoDB" id="3711263at2"/>
<keyword evidence="5 6" id="KW-0472">Membrane</keyword>
<dbReference type="Pfam" id="PF02600">
    <property type="entry name" value="DsbB"/>
    <property type="match status" value="1"/>
</dbReference>
<gene>
    <name evidence="7" type="ORF">FHP08_09205</name>
</gene>
<dbReference type="EMBL" id="VDUY01000003">
    <property type="protein sequence ID" value="TXL66237.1"/>
    <property type="molecule type" value="Genomic_DNA"/>
</dbReference>
<accession>A0A5C8NY38</accession>
<evidence type="ECO:0000313" key="8">
    <source>
        <dbReference type="Proteomes" id="UP000321548"/>
    </source>
</evidence>
<keyword evidence="8" id="KW-1185">Reference proteome</keyword>
<evidence type="ECO:0000256" key="4">
    <source>
        <dbReference type="ARBA" id="ARBA00022989"/>
    </source>
</evidence>
<dbReference type="InterPro" id="IPR023380">
    <property type="entry name" value="DsbB-like_sf"/>
</dbReference>
<evidence type="ECO:0000313" key="7">
    <source>
        <dbReference type="EMBL" id="TXL66237.1"/>
    </source>
</evidence>
<proteinExistence type="predicted"/>
<feature type="transmembrane region" description="Helical" evidence="6">
    <location>
        <begin position="39"/>
        <end position="58"/>
    </location>
</feature>
<dbReference type="PANTHER" id="PTHR36570">
    <property type="entry name" value="DISULFIDE BOND FORMATION PROTEIN B"/>
    <property type="match status" value="1"/>
</dbReference>
<evidence type="ECO:0000256" key="1">
    <source>
        <dbReference type="ARBA" id="ARBA00004651"/>
    </source>
</evidence>
<keyword evidence="2" id="KW-1003">Cell membrane</keyword>
<organism evidence="7 8">
    <name type="scientific">Zeimonas arvi</name>
    <dbReference type="NCBI Taxonomy" id="2498847"/>
    <lineage>
        <taxon>Bacteria</taxon>
        <taxon>Pseudomonadati</taxon>
        <taxon>Pseudomonadota</taxon>
        <taxon>Betaproteobacteria</taxon>
        <taxon>Burkholderiales</taxon>
        <taxon>Burkholderiaceae</taxon>
        <taxon>Zeimonas</taxon>
    </lineage>
</organism>
<evidence type="ECO:0000256" key="5">
    <source>
        <dbReference type="ARBA" id="ARBA00023136"/>
    </source>
</evidence>
<feature type="transmembrane region" description="Helical" evidence="6">
    <location>
        <begin position="136"/>
        <end position="159"/>
    </location>
</feature>
<reference evidence="7 8" key="1">
    <citation type="submission" date="2019-06" db="EMBL/GenBank/DDBJ databases">
        <title>Quisquiliibacterium sp. nov., isolated from a maize field.</title>
        <authorList>
            <person name="Lin S.-Y."/>
            <person name="Tsai C.-F."/>
            <person name="Young C.-C."/>
        </authorList>
    </citation>
    <scope>NUCLEOTIDE SEQUENCE [LARGE SCALE GENOMIC DNA]</scope>
    <source>
        <strain evidence="7 8">CC-CFT501</strain>
    </source>
</reference>
<dbReference type="GO" id="GO:0005886">
    <property type="term" value="C:plasma membrane"/>
    <property type="evidence" value="ECO:0007669"/>
    <property type="project" value="UniProtKB-SubCell"/>
</dbReference>
<dbReference type="GO" id="GO:0006457">
    <property type="term" value="P:protein folding"/>
    <property type="evidence" value="ECO:0007669"/>
    <property type="project" value="InterPro"/>
</dbReference>
<comment type="subcellular location">
    <subcellularLocation>
        <location evidence="1">Cell membrane</location>
        <topology evidence="1">Multi-pass membrane protein</topology>
    </subcellularLocation>
</comment>
<dbReference type="PANTHER" id="PTHR36570:SF3">
    <property type="entry name" value="DISULFIDE BOND FORMATION PROTEIN B"/>
    <property type="match status" value="1"/>
</dbReference>
<keyword evidence="4 6" id="KW-1133">Transmembrane helix</keyword>
<dbReference type="Proteomes" id="UP000321548">
    <property type="component" value="Unassembled WGS sequence"/>
</dbReference>
<name>A0A5C8NY38_9BURK</name>
<dbReference type="SUPFAM" id="SSF158442">
    <property type="entry name" value="DsbB-like"/>
    <property type="match status" value="1"/>
</dbReference>
<dbReference type="InterPro" id="IPR003752">
    <property type="entry name" value="DiS_bond_form_DsbB/BdbC"/>
</dbReference>
<dbReference type="Gene3D" id="1.20.1550.10">
    <property type="entry name" value="DsbB-like"/>
    <property type="match status" value="1"/>
</dbReference>
<dbReference type="InterPro" id="IPR050183">
    <property type="entry name" value="DsbB"/>
</dbReference>
<evidence type="ECO:0000256" key="6">
    <source>
        <dbReference type="SAM" id="Phobius"/>
    </source>
</evidence>
<protein>
    <submittedName>
        <fullName evidence="7">Disulfide bond formation protein B</fullName>
    </submittedName>
</protein>
<dbReference type="AlphaFoldDB" id="A0A5C8NY38"/>
<sequence>MPRSPASIFAGIAALAAGAVALALVLQHGFGMEPCAWCTFQRVIFLAVAAAALLAAALVAVRPAFAAAGALAALLAAGGVWAALHQQFVASRAESCAYTFADRFLLRTGLDERFPALFEATASCADASAPLLGLPFAAWSAALFVLLCLASIGALRAGFRKPR</sequence>
<keyword evidence="3 6" id="KW-0812">Transmembrane</keyword>
<dbReference type="RefSeq" id="WP_147704148.1">
    <property type="nucleotide sequence ID" value="NZ_VDUY01000003.1"/>
</dbReference>
<dbReference type="GO" id="GO:0015035">
    <property type="term" value="F:protein-disulfide reductase activity"/>
    <property type="evidence" value="ECO:0007669"/>
    <property type="project" value="InterPro"/>
</dbReference>
<comment type="caution">
    <text evidence="7">The sequence shown here is derived from an EMBL/GenBank/DDBJ whole genome shotgun (WGS) entry which is preliminary data.</text>
</comment>